<sequence length="153" mass="18012">MACKMHKIAHKKYYTWFWHLEKYGGGVAILIKEGIDFLQDFSFEHLFFYCELLCIKLNLGKSNEISVNYILCEDIYARTKQIGCFGENENGSFLEKIINEVTDFSVLNSQDMTSDHFPIEASFSIDYQRHQKHELQHHHLPLPHIYVPEPIKN</sequence>
<dbReference type="OrthoDB" id="8030376at2759"/>
<organism evidence="1 2">
    <name type="scientific">Brachionus plicatilis</name>
    <name type="common">Marine rotifer</name>
    <name type="synonym">Brachionus muelleri</name>
    <dbReference type="NCBI Taxonomy" id="10195"/>
    <lineage>
        <taxon>Eukaryota</taxon>
        <taxon>Metazoa</taxon>
        <taxon>Spiralia</taxon>
        <taxon>Gnathifera</taxon>
        <taxon>Rotifera</taxon>
        <taxon>Eurotatoria</taxon>
        <taxon>Monogononta</taxon>
        <taxon>Pseudotrocha</taxon>
        <taxon>Ploima</taxon>
        <taxon>Brachionidae</taxon>
        <taxon>Brachionus</taxon>
    </lineage>
</organism>
<reference evidence="1 2" key="1">
    <citation type="journal article" date="2018" name="Sci. Rep.">
        <title>Genomic signatures of local adaptation to the degree of environmental predictability in rotifers.</title>
        <authorList>
            <person name="Franch-Gras L."/>
            <person name="Hahn C."/>
            <person name="Garcia-Roger E.M."/>
            <person name="Carmona M.J."/>
            <person name="Serra M."/>
            <person name="Gomez A."/>
        </authorList>
    </citation>
    <scope>NUCLEOTIDE SEQUENCE [LARGE SCALE GENOMIC DNA]</scope>
    <source>
        <strain evidence="1">HYR1</strain>
    </source>
</reference>
<proteinExistence type="predicted"/>
<gene>
    <name evidence="1" type="ORF">BpHYR1_050893</name>
</gene>
<name>A0A3M7RDU2_BRAPC</name>
<evidence type="ECO:0008006" key="3">
    <source>
        <dbReference type="Google" id="ProtNLM"/>
    </source>
</evidence>
<evidence type="ECO:0000313" key="1">
    <source>
        <dbReference type="EMBL" id="RNA21733.1"/>
    </source>
</evidence>
<dbReference type="SUPFAM" id="SSF56219">
    <property type="entry name" value="DNase I-like"/>
    <property type="match status" value="1"/>
</dbReference>
<dbReference type="Proteomes" id="UP000276133">
    <property type="component" value="Unassembled WGS sequence"/>
</dbReference>
<dbReference type="AlphaFoldDB" id="A0A3M7RDU2"/>
<keyword evidence="2" id="KW-1185">Reference proteome</keyword>
<dbReference type="InterPro" id="IPR036691">
    <property type="entry name" value="Endo/exonu/phosph_ase_sf"/>
</dbReference>
<evidence type="ECO:0000313" key="2">
    <source>
        <dbReference type="Proteomes" id="UP000276133"/>
    </source>
</evidence>
<dbReference type="EMBL" id="REGN01003612">
    <property type="protein sequence ID" value="RNA21733.1"/>
    <property type="molecule type" value="Genomic_DNA"/>
</dbReference>
<accession>A0A3M7RDU2</accession>
<protein>
    <recommendedName>
        <fullName evidence="3">RNA-directed DNA polymerase from mobile element jockey-like</fullName>
    </recommendedName>
</protein>
<comment type="caution">
    <text evidence="1">The sequence shown here is derived from an EMBL/GenBank/DDBJ whole genome shotgun (WGS) entry which is preliminary data.</text>
</comment>